<dbReference type="STRING" id="43775.SAMN04489760_1331"/>
<dbReference type="InterPro" id="IPR011050">
    <property type="entry name" value="Pectin_lyase_fold/virulence"/>
</dbReference>
<reference evidence="2 3" key="1">
    <citation type="submission" date="2016-10" db="EMBL/GenBank/DDBJ databases">
        <authorList>
            <person name="de Groot N.N."/>
        </authorList>
    </citation>
    <scope>NUCLEOTIDE SEQUENCE [LARGE SCALE GENOMIC DNA]</scope>
    <source>
        <strain evidence="2 3">DSM 8423</strain>
    </source>
</reference>
<proteinExistence type="predicted"/>
<evidence type="ECO:0000313" key="3">
    <source>
        <dbReference type="Proteomes" id="UP000198744"/>
    </source>
</evidence>
<name>A0A1H8A930_9BACT</name>
<sequence length="382" mass="38374">TLNIYGITVANAGYSITADGGNVLINGGATIVGGTLETLNGGTIGQGGNSVVNLDGSSAGAITLALGSTWTAGTASVTNVQGAIVNQGAIVLNGGNGAYADLALQANTTLSGGGTVTLNSHDNNGLARIYQSGGNSTLTNADNTIQGYGVIGNGNLALINQGTINANVSGQTLLLNGTGGITNTGTIMATNGGTLQTGGSFTNDGTVKVDTNSTFKTGTGTNTFTNNGTVSGSGSIQGNLVNAGIVNPVSLTDTPSTLSIVGSYTQASDGTLAIDILNLTDYSQLSVTDSANLSGTLAVSLFSTTILQTGDVFDILHCDGLLSGIFSNFSSEYFTVSYTDHDVFLTATKDYNGSPVPLPPAVLLFGTGLLGMFGYRFRLRRS</sequence>
<dbReference type="EMBL" id="FOBS01000033">
    <property type="protein sequence ID" value="SEM67101.1"/>
    <property type="molecule type" value="Genomic_DNA"/>
</dbReference>
<keyword evidence="3" id="KW-1185">Reference proteome</keyword>
<organism evidence="2 3">
    <name type="scientific">Syntrophus gentianae</name>
    <dbReference type="NCBI Taxonomy" id="43775"/>
    <lineage>
        <taxon>Bacteria</taxon>
        <taxon>Pseudomonadati</taxon>
        <taxon>Thermodesulfobacteriota</taxon>
        <taxon>Syntrophia</taxon>
        <taxon>Syntrophales</taxon>
        <taxon>Syntrophaceae</taxon>
        <taxon>Syntrophus</taxon>
    </lineage>
</organism>
<protein>
    <submittedName>
        <fullName evidence="2">Uncharacterized protein</fullName>
    </submittedName>
</protein>
<dbReference type="Proteomes" id="UP000198744">
    <property type="component" value="Unassembled WGS sequence"/>
</dbReference>
<gene>
    <name evidence="2" type="ORF">SAMN04489760_1331</name>
</gene>
<feature type="transmembrane region" description="Helical" evidence="1">
    <location>
        <begin position="358"/>
        <end position="377"/>
    </location>
</feature>
<evidence type="ECO:0000313" key="2">
    <source>
        <dbReference type="EMBL" id="SEM67101.1"/>
    </source>
</evidence>
<keyword evidence="1" id="KW-1133">Transmembrane helix</keyword>
<dbReference type="SUPFAM" id="SSF51126">
    <property type="entry name" value="Pectin lyase-like"/>
    <property type="match status" value="1"/>
</dbReference>
<keyword evidence="1" id="KW-0812">Transmembrane</keyword>
<keyword evidence="1" id="KW-0472">Membrane</keyword>
<accession>A0A1H8A930</accession>
<evidence type="ECO:0000256" key="1">
    <source>
        <dbReference type="SAM" id="Phobius"/>
    </source>
</evidence>
<dbReference type="AlphaFoldDB" id="A0A1H8A930"/>
<feature type="non-terminal residue" evidence="2">
    <location>
        <position position="1"/>
    </location>
</feature>